<proteinExistence type="inferred from homology"/>
<organism evidence="7">
    <name type="scientific">Melanaphis sacchari</name>
    <dbReference type="NCBI Taxonomy" id="742174"/>
    <lineage>
        <taxon>Eukaryota</taxon>
        <taxon>Metazoa</taxon>
        <taxon>Ecdysozoa</taxon>
        <taxon>Arthropoda</taxon>
        <taxon>Hexapoda</taxon>
        <taxon>Insecta</taxon>
        <taxon>Pterygota</taxon>
        <taxon>Neoptera</taxon>
        <taxon>Paraneoptera</taxon>
        <taxon>Hemiptera</taxon>
        <taxon>Sternorrhyncha</taxon>
        <taxon>Aphidomorpha</taxon>
        <taxon>Aphidoidea</taxon>
        <taxon>Aphididae</taxon>
        <taxon>Aphidini</taxon>
        <taxon>Melanaphis</taxon>
    </lineage>
</organism>
<dbReference type="Pfam" id="PF08612">
    <property type="entry name" value="Med20"/>
    <property type="match status" value="1"/>
</dbReference>
<evidence type="ECO:0000313" key="7">
    <source>
        <dbReference type="EMBL" id="MBW16507.1"/>
    </source>
</evidence>
<evidence type="ECO:0000256" key="5">
    <source>
        <dbReference type="ARBA" id="ARBA00031954"/>
    </source>
</evidence>
<evidence type="ECO:0000256" key="2">
    <source>
        <dbReference type="ARBA" id="ARBA00010743"/>
    </source>
</evidence>
<reference evidence="7" key="1">
    <citation type="submission" date="2017-10" db="EMBL/GenBank/DDBJ databases">
        <title>Transcriptome Assembly of Sugarcane Aphid Adults.</title>
        <authorList>
            <person name="Scully E.D."/>
            <person name="Palmer N.A."/>
            <person name="Geib S.M."/>
            <person name="Sarath G."/>
            <person name="Sattler S.E."/>
        </authorList>
    </citation>
    <scope>NUCLEOTIDE SEQUENCE</scope>
    <source>
        <tissue evidence="7">Whole body</tissue>
    </source>
</reference>
<comment type="subcellular location">
    <subcellularLocation>
        <location evidence="1 6">Nucleus</location>
    </subcellularLocation>
</comment>
<dbReference type="EMBL" id="GFXV01004702">
    <property type="protein sequence ID" value="MBW16507.1"/>
    <property type="molecule type" value="Transcribed_RNA"/>
</dbReference>
<evidence type="ECO:0000256" key="3">
    <source>
        <dbReference type="ARBA" id="ARBA00019690"/>
    </source>
</evidence>
<dbReference type="GO" id="GO:0003713">
    <property type="term" value="F:transcription coactivator activity"/>
    <property type="evidence" value="ECO:0007669"/>
    <property type="project" value="TreeGrafter"/>
</dbReference>
<dbReference type="AlphaFoldDB" id="A0A2H8TQM7"/>
<dbReference type="InterPro" id="IPR013921">
    <property type="entry name" value="Mediator_Med20"/>
</dbReference>
<name>A0A2H8TQM7_9HEMI</name>
<comment type="function">
    <text evidence="6">Component of the Mediator complex, a coactivator involved in the regulated transcription of nearly all RNA polymerase II-dependent genes. Mediator functions as a bridge to convey information from gene-specific regulatory proteins to the basal RNA polymerase II transcription machinery. Mediator is recruited to promoters by direct interactions with regulatory proteins and serves as a scaffold for the assembly of a functional preinitiation complex with RNA polymerase II and the general transcription factors.</text>
</comment>
<evidence type="ECO:0000256" key="6">
    <source>
        <dbReference type="RuleBase" id="RU364152"/>
    </source>
</evidence>
<evidence type="ECO:0000313" key="8">
    <source>
        <dbReference type="EMBL" id="MBW17004.1"/>
    </source>
</evidence>
<dbReference type="PANTHER" id="PTHR12465">
    <property type="entry name" value="UBIQUITIN SPECIFIC PROTEASE HOMOLOG 49"/>
    <property type="match status" value="1"/>
</dbReference>
<comment type="similarity">
    <text evidence="2 6">Belongs to the Mediator complex subunit 20 family.</text>
</comment>
<gene>
    <name evidence="7" type="primary">MED20_0</name>
    <name evidence="6" type="synonym">MED20</name>
    <name evidence="8" type="synonym">MED20_1</name>
</gene>
<sequence length="214" mass="24132">MGVTIIQQFPMKENRTGAQIIEFLTKRVNALGAKQCGTFLVDCETYASIPQLGVQRTLHVFHNSEQPASVFAILDNGTGKTVPVVADALFDLLLLKMSSVYTSKKSKVEIRGPRFELNDFVIKIGAININHNVKGIIVEAEYRPCVVFGLCWDMLREFLQGFLGSCVSNIPPHYFQNRMNDIFQPLDTIQQYLDHITIYRKATGILQQFNTTNT</sequence>
<dbReference type="OrthoDB" id="1854899at2759"/>
<dbReference type="PANTHER" id="PTHR12465:SF0">
    <property type="entry name" value="MEDIATOR OF RNA POLYMERASE II TRANSCRIPTION SUBUNIT 20"/>
    <property type="match status" value="1"/>
</dbReference>
<comment type="subunit">
    <text evidence="6">Component of the Mediator complex.</text>
</comment>
<dbReference type="GO" id="GO:0006357">
    <property type="term" value="P:regulation of transcription by RNA polymerase II"/>
    <property type="evidence" value="ECO:0007669"/>
    <property type="project" value="InterPro"/>
</dbReference>
<evidence type="ECO:0000256" key="4">
    <source>
        <dbReference type="ARBA" id="ARBA00023242"/>
    </source>
</evidence>
<protein>
    <recommendedName>
        <fullName evidence="3 6">Mediator of RNA polymerase II transcription subunit 20</fullName>
    </recommendedName>
    <alternativeName>
        <fullName evidence="5 6">Mediator complex subunit 20</fullName>
    </alternativeName>
</protein>
<keyword evidence="4 6" id="KW-0539">Nucleus</keyword>
<evidence type="ECO:0000256" key="1">
    <source>
        <dbReference type="ARBA" id="ARBA00004123"/>
    </source>
</evidence>
<dbReference type="EMBL" id="GFXV01005199">
    <property type="protein sequence ID" value="MBW17004.1"/>
    <property type="molecule type" value="Transcribed_RNA"/>
</dbReference>
<keyword evidence="6" id="KW-0805">Transcription regulation</keyword>
<keyword evidence="6" id="KW-0010">Activator</keyword>
<keyword evidence="6" id="KW-0804">Transcription</keyword>
<accession>A0A2H8TQM7</accession>
<dbReference type="GO" id="GO:0016592">
    <property type="term" value="C:mediator complex"/>
    <property type="evidence" value="ECO:0007669"/>
    <property type="project" value="InterPro"/>
</dbReference>